<protein>
    <submittedName>
        <fullName evidence="3">Phage portal protein, PBSX family</fullName>
    </submittedName>
</protein>
<dbReference type="OrthoDB" id="5449776at2"/>
<sequence length="349" mass="38846">MKRKKAPRVQLAATAAAQAAAPASAGIEAFSFGEPEPVLDRREILDYLECWKNGRWYEPPVNFGGLAKSFHASPHHSSAIYFKANILASTLEPNRLFSRDTCHKMAVDFLIFGNAHAERQDSVTGKLLGLRHALAKYTRRGLEADQYFYVPSIGQEHEFARGAVAHLMQPDINQEIYGMPEYLAALNSAWLNESATLFRRKYYQNGSHAGFVMYVTDTIQDESYVNGIREALKNSKGPGNFRNLFVYAPGGKKDGLQIIPVSEVAARDDFFNIKNISRDDMLAAHRVPPQLMGVVPSNSGGFGAILPAAQVFARNELEPLQAKFLGLNEWLGQEVVKFRPYVVHTGEKE</sequence>
<comment type="similarity">
    <text evidence="1">Belongs to the phage portal family. PBSX subfamily.</text>
</comment>
<accession>A0A157SJJ5</accession>
<proteinExistence type="inferred from homology"/>
<dbReference type="InterPro" id="IPR006430">
    <property type="entry name" value="Phage_portal_PBSX"/>
</dbReference>
<dbReference type="InterPro" id="IPR006944">
    <property type="entry name" value="Phage/GTA_portal"/>
</dbReference>
<evidence type="ECO:0000256" key="2">
    <source>
        <dbReference type="SAM" id="SignalP"/>
    </source>
</evidence>
<dbReference type="KEGG" id="btrm:SAMEA390648702307"/>
<evidence type="ECO:0000313" key="4">
    <source>
        <dbReference type="Proteomes" id="UP000076825"/>
    </source>
</evidence>
<dbReference type="AlphaFoldDB" id="A0A157SJJ5"/>
<dbReference type="PATRIC" id="fig|123899.6.peg.2295"/>
<dbReference type="Pfam" id="PF04860">
    <property type="entry name" value="Phage_portal"/>
    <property type="match status" value="1"/>
</dbReference>
<dbReference type="GeneID" id="56590424"/>
<dbReference type="Proteomes" id="UP000076825">
    <property type="component" value="Chromosome 1"/>
</dbReference>
<dbReference type="EMBL" id="LT546645">
    <property type="protein sequence ID" value="SAI70632.1"/>
    <property type="molecule type" value="Genomic_DNA"/>
</dbReference>
<dbReference type="RefSeq" id="WP_063491972.1">
    <property type="nucleotide sequence ID" value="NZ_CP016340.1"/>
</dbReference>
<dbReference type="STRING" id="123899.SAMEA3906487_02307"/>
<dbReference type="NCBIfam" id="TIGR01540">
    <property type="entry name" value="portal_PBSX"/>
    <property type="match status" value="1"/>
</dbReference>
<dbReference type="PIRSF" id="PIRSF018494">
    <property type="entry name" value="PBSX_VPQ"/>
    <property type="match status" value="1"/>
</dbReference>
<keyword evidence="2" id="KW-0732">Signal</keyword>
<evidence type="ECO:0000313" key="3">
    <source>
        <dbReference type="EMBL" id="SAI70632.1"/>
    </source>
</evidence>
<feature type="chain" id="PRO_5009816817" evidence="2">
    <location>
        <begin position="26"/>
        <end position="349"/>
    </location>
</feature>
<keyword evidence="4" id="KW-1185">Reference proteome</keyword>
<gene>
    <name evidence="3" type="ORF">SAMEA3906487_02307</name>
</gene>
<dbReference type="InterPro" id="IPR030935">
    <property type="entry name" value="PBSX_Proteobac"/>
</dbReference>
<feature type="signal peptide" evidence="2">
    <location>
        <begin position="1"/>
        <end position="25"/>
    </location>
</feature>
<reference evidence="3 4" key="1">
    <citation type="submission" date="2016-04" db="EMBL/GenBank/DDBJ databases">
        <authorList>
            <consortium name="Pathogen Informatics"/>
        </authorList>
    </citation>
    <scope>NUCLEOTIDE SEQUENCE [LARGE SCALE GENOMIC DNA]</scope>
    <source>
        <strain evidence="3 4">H044680328</strain>
    </source>
</reference>
<evidence type="ECO:0000256" key="1">
    <source>
        <dbReference type="ARBA" id="ARBA00006799"/>
    </source>
</evidence>
<name>A0A157SJJ5_9BORD</name>
<organism evidence="3 4">
    <name type="scientific">Bordetella trematum</name>
    <dbReference type="NCBI Taxonomy" id="123899"/>
    <lineage>
        <taxon>Bacteria</taxon>
        <taxon>Pseudomonadati</taxon>
        <taxon>Pseudomonadota</taxon>
        <taxon>Betaproteobacteria</taxon>
        <taxon>Burkholderiales</taxon>
        <taxon>Alcaligenaceae</taxon>
        <taxon>Bordetella</taxon>
    </lineage>
</organism>